<dbReference type="RefSeq" id="XP_012569173.1">
    <property type="nucleotide sequence ID" value="XM_012713719.2"/>
</dbReference>
<keyword evidence="5 13" id="KW-0645">Protease</keyword>
<keyword evidence="8 13" id="KW-0653">Protein transport</keyword>
<comment type="subcellular location">
    <subcellularLocation>
        <location evidence="1 13">Cytoplasm</location>
    </subcellularLocation>
</comment>
<dbReference type="GO" id="GO:0000045">
    <property type="term" value="P:autophagosome assembly"/>
    <property type="evidence" value="ECO:0007669"/>
    <property type="project" value="TreeGrafter"/>
</dbReference>
<keyword evidence="9 13" id="KW-0072">Autophagy</keyword>
<feature type="domain" description="Peptidase C54 catalytic" evidence="14">
    <location>
        <begin position="109"/>
        <end position="394"/>
    </location>
</feature>
<keyword evidence="6 13" id="KW-0378">Hydrolase</keyword>
<comment type="catalytic activity">
    <reaction evidence="10">
        <text>[protein]-C-terminal L-amino acid-glycyl-phosphatidylethanolamide + H2O = [protein]-C-terminal L-amino acid-glycine + a 1,2-diacyl-sn-glycero-3-phosphoethanolamine</text>
        <dbReference type="Rhea" id="RHEA:67548"/>
        <dbReference type="Rhea" id="RHEA-COMP:17323"/>
        <dbReference type="Rhea" id="RHEA-COMP:17324"/>
        <dbReference type="ChEBI" id="CHEBI:15377"/>
        <dbReference type="ChEBI" id="CHEBI:64612"/>
        <dbReference type="ChEBI" id="CHEBI:172940"/>
        <dbReference type="ChEBI" id="CHEBI:172941"/>
    </reaction>
    <physiologicalReaction direction="left-to-right" evidence="10">
        <dbReference type="Rhea" id="RHEA:67549"/>
    </physiologicalReaction>
</comment>
<comment type="function">
    <text evidence="12">Cysteine protease that plays a key role in autophagy by mediating both proteolytic activation and delipidation of ATG8 family proteins. The protease activity is required for proteolytic activation of ATG8 family proteins: cleaves the C-terminal amino acid of ATG8 proteins to reveal a C-terminal glycine. Exposure of the glycine at the C-terminus is essential for ATG8 proteins conjugation to phosphatidylethanolamine (PE) and insertion to membranes, which is necessary for autophagy. In addition to the protease activity, also mediates delipidation of PE-conjugated ATG8 proteins.</text>
</comment>
<dbReference type="GO" id="GO:0015031">
    <property type="term" value="P:protein transport"/>
    <property type="evidence" value="ECO:0007669"/>
    <property type="project" value="UniProtKB-KW"/>
</dbReference>
<evidence type="ECO:0000256" key="3">
    <source>
        <dbReference type="ARBA" id="ARBA00022448"/>
    </source>
</evidence>
<dbReference type="GO" id="GO:0035973">
    <property type="term" value="P:aggrephagy"/>
    <property type="evidence" value="ECO:0007669"/>
    <property type="project" value="TreeGrafter"/>
</dbReference>
<gene>
    <name evidence="16" type="primary">LOC101502836</name>
</gene>
<proteinExistence type="inferred from homology"/>
<keyword evidence="3" id="KW-0813">Transport</keyword>
<dbReference type="PANTHER" id="PTHR22624">
    <property type="entry name" value="CYSTEINE PROTEASE ATG4"/>
    <property type="match status" value="1"/>
</dbReference>
<evidence type="ECO:0000256" key="10">
    <source>
        <dbReference type="ARBA" id="ARBA00029362"/>
    </source>
</evidence>
<evidence type="ECO:0000256" key="4">
    <source>
        <dbReference type="ARBA" id="ARBA00022490"/>
    </source>
</evidence>
<dbReference type="Pfam" id="PF03416">
    <property type="entry name" value="Peptidase_C54"/>
    <property type="match status" value="1"/>
</dbReference>
<dbReference type="GO" id="GO:0000423">
    <property type="term" value="P:mitophagy"/>
    <property type="evidence" value="ECO:0007669"/>
    <property type="project" value="TreeGrafter"/>
</dbReference>
<reference evidence="15" key="1">
    <citation type="journal article" date="2013" name="Nat. Biotechnol.">
        <title>Draft genome sequence of chickpea (Cicer arietinum) provides a resource for trait improvement.</title>
        <authorList>
            <person name="Varshney R.K."/>
            <person name="Song C."/>
            <person name="Saxena R.K."/>
            <person name="Azam S."/>
            <person name="Yu S."/>
            <person name="Sharpe A.G."/>
            <person name="Cannon S."/>
            <person name="Baek J."/>
            <person name="Rosen B.D."/>
            <person name="Tar'an B."/>
            <person name="Millan T."/>
            <person name="Zhang X."/>
            <person name="Ramsay L.D."/>
            <person name="Iwata A."/>
            <person name="Wang Y."/>
            <person name="Nelson W."/>
            <person name="Farmer A.D."/>
            <person name="Gaur P.M."/>
            <person name="Soderlund C."/>
            <person name="Penmetsa R.V."/>
            <person name="Xu C."/>
            <person name="Bharti A.K."/>
            <person name="He W."/>
            <person name="Winter P."/>
            <person name="Zhao S."/>
            <person name="Hane J.K."/>
            <person name="Carrasquilla-Garcia N."/>
            <person name="Condie J.A."/>
            <person name="Upadhyaya H.D."/>
            <person name="Luo M.C."/>
            <person name="Thudi M."/>
            <person name="Gowda C.L."/>
            <person name="Singh N.P."/>
            <person name="Lichtenzveig J."/>
            <person name="Gali K.K."/>
            <person name="Rubio J."/>
            <person name="Nadarajan N."/>
            <person name="Dolezel J."/>
            <person name="Bansal K.C."/>
            <person name="Xu X."/>
            <person name="Edwards D."/>
            <person name="Zhang G."/>
            <person name="Kahl G."/>
            <person name="Gil J."/>
            <person name="Singh K.B."/>
            <person name="Datta S.K."/>
            <person name="Jackson S.A."/>
            <person name="Wang J."/>
            <person name="Cook D.R."/>
        </authorList>
    </citation>
    <scope>NUCLEOTIDE SEQUENCE [LARGE SCALE GENOMIC DNA]</scope>
    <source>
        <strain evidence="15">cv. CDC Frontier</strain>
    </source>
</reference>
<dbReference type="AlphaFoldDB" id="A0A1S3E152"/>
<comment type="similarity">
    <text evidence="2 13">Belongs to the peptidase C54 family.</text>
</comment>
<evidence type="ECO:0000256" key="12">
    <source>
        <dbReference type="ARBA" id="ARBA00045891"/>
    </source>
</evidence>
<evidence type="ECO:0000256" key="7">
    <source>
        <dbReference type="ARBA" id="ARBA00022807"/>
    </source>
</evidence>
<keyword evidence="4 13" id="KW-0963">Cytoplasm</keyword>
<sequence length="457" mass="50041">MVLKGFCERIVAAKCSAKSSTDTVDNTQVPASSKAGSSDIYSRNSGWAAAVRKVVSAGGSMRRFQERVLGSSRTDISCSDGDVWLLGVCHKISQQESTGDVDTRNVFAAFEQDFFSKILVTYRKGFDAIEDSKYTSDVNWGCMLRSSQMLVAQALLFHKLGRSWRKTTDKPVDKEYIDILQLFGDSEAAAFSIHNLLQAGKGYGLAVGSWVGPYAMCRTWEVLARNQRGTNEIGEQTLPMAIYVVSGDEDGERGGAPVVCIEDASKCCSEFSRGLVPWTPLLLLVPLVLGLDKVNLRYIPLLQSTFKFPQSLGILGGKPGASTYIIGVQNEKAIYLDPHDVKPVVNINVDTQEPNTSSYHCNIIRHMPLDSIDPSLAIGFYCRDKDDFDDFCSRASKLAEESNGAPLFTVAQSRSLSMQVTSSSVSGDNNTRFQEDGSLGMDLVNDAGTNEDDWQFL</sequence>
<dbReference type="EC" id="3.4.22.-" evidence="13"/>
<dbReference type="InterPro" id="IPR046792">
    <property type="entry name" value="Peptidase_C54_cat"/>
</dbReference>
<evidence type="ECO:0000256" key="13">
    <source>
        <dbReference type="RuleBase" id="RU363115"/>
    </source>
</evidence>
<accession>A0A1S3E152</accession>
<dbReference type="InterPro" id="IPR005078">
    <property type="entry name" value="Peptidase_C54"/>
</dbReference>
<evidence type="ECO:0000256" key="8">
    <source>
        <dbReference type="ARBA" id="ARBA00022927"/>
    </source>
</evidence>
<evidence type="ECO:0000256" key="9">
    <source>
        <dbReference type="ARBA" id="ARBA00023006"/>
    </source>
</evidence>
<evidence type="ECO:0000256" key="5">
    <source>
        <dbReference type="ARBA" id="ARBA00022670"/>
    </source>
</evidence>
<evidence type="ECO:0000313" key="15">
    <source>
        <dbReference type="Proteomes" id="UP000087171"/>
    </source>
</evidence>
<evidence type="ECO:0000256" key="1">
    <source>
        <dbReference type="ARBA" id="ARBA00004496"/>
    </source>
</evidence>
<organism evidence="15 16">
    <name type="scientific">Cicer arietinum</name>
    <name type="common">Chickpea</name>
    <name type="synonym">Garbanzo</name>
    <dbReference type="NCBI Taxonomy" id="3827"/>
    <lineage>
        <taxon>Eukaryota</taxon>
        <taxon>Viridiplantae</taxon>
        <taxon>Streptophyta</taxon>
        <taxon>Embryophyta</taxon>
        <taxon>Tracheophyta</taxon>
        <taxon>Spermatophyta</taxon>
        <taxon>Magnoliopsida</taxon>
        <taxon>eudicotyledons</taxon>
        <taxon>Gunneridae</taxon>
        <taxon>Pentapetalae</taxon>
        <taxon>rosids</taxon>
        <taxon>fabids</taxon>
        <taxon>Fabales</taxon>
        <taxon>Fabaceae</taxon>
        <taxon>Papilionoideae</taxon>
        <taxon>50 kb inversion clade</taxon>
        <taxon>NPAAA clade</taxon>
        <taxon>Hologalegina</taxon>
        <taxon>IRL clade</taxon>
        <taxon>Cicereae</taxon>
        <taxon>Cicer</taxon>
    </lineage>
</organism>
<dbReference type="GO" id="GO:0016485">
    <property type="term" value="P:protein processing"/>
    <property type="evidence" value="ECO:0007669"/>
    <property type="project" value="TreeGrafter"/>
</dbReference>
<dbReference type="Proteomes" id="UP000087171">
    <property type="component" value="Chromosome Ca3"/>
</dbReference>
<protein>
    <recommendedName>
        <fullName evidence="13">Cysteine protease</fullName>
        <ecNumber evidence="13">3.4.22.-</ecNumber>
    </recommendedName>
</protein>
<dbReference type="OrthoDB" id="2960936at2759"/>
<dbReference type="PANTHER" id="PTHR22624:SF49">
    <property type="entry name" value="CYSTEINE PROTEASE"/>
    <property type="match status" value="1"/>
</dbReference>
<evidence type="ECO:0000256" key="11">
    <source>
        <dbReference type="ARBA" id="ARBA00038724"/>
    </source>
</evidence>
<dbReference type="GO" id="GO:0005737">
    <property type="term" value="C:cytoplasm"/>
    <property type="evidence" value="ECO:0007669"/>
    <property type="project" value="UniProtKB-SubCell"/>
</dbReference>
<keyword evidence="7" id="KW-0788">Thiol protease</keyword>
<dbReference type="GO" id="GO:0004197">
    <property type="term" value="F:cysteine-type endopeptidase activity"/>
    <property type="evidence" value="ECO:0007669"/>
    <property type="project" value="TreeGrafter"/>
</dbReference>
<name>A0A1S3E152_CICAR</name>
<comment type="subunit">
    <text evidence="11">Interacts with ATG8.</text>
</comment>
<dbReference type="InterPro" id="IPR038765">
    <property type="entry name" value="Papain-like_cys_pep_sf"/>
</dbReference>
<dbReference type="GO" id="GO:0019786">
    <property type="term" value="F:protein-phosphatidylethanolamide deconjugating activity"/>
    <property type="evidence" value="ECO:0007669"/>
    <property type="project" value="InterPro"/>
</dbReference>
<keyword evidence="15" id="KW-1185">Reference proteome</keyword>
<dbReference type="SUPFAM" id="SSF54001">
    <property type="entry name" value="Cysteine proteinases"/>
    <property type="match status" value="1"/>
</dbReference>
<dbReference type="GeneID" id="101502836"/>
<evidence type="ECO:0000313" key="16">
    <source>
        <dbReference type="RefSeq" id="XP_012569173.1"/>
    </source>
</evidence>
<evidence type="ECO:0000256" key="2">
    <source>
        <dbReference type="ARBA" id="ARBA00010958"/>
    </source>
</evidence>
<dbReference type="GO" id="GO:0034727">
    <property type="term" value="P:piecemeal microautophagy of the nucleus"/>
    <property type="evidence" value="ECO:0007669"/>
    <property type="project" value="TreeGrafter"/>
</dbReference>
<evidence type="ECO:0000256" key="6">
    <source>
        <dbReference type="ARBA" id="ARBA00022801"/>
    </source>
</evidence>
<evidence type="ECO:0000259" key="14">
    <source>
        <dbReference type="Pfam" id="PF03416"/>
    </source>
</evidence>
<reference evidence="16" key="2">
    <citation type="submission" date="2025-08" db="UniProtKB">
        <authorList>
            <consortium name="RefSeq"/>
        </authorList>
    </citation>
    <scope>IDENTIFICATION</scope>
    <source>
        <tissue evidence="16">Etiolated seedlings</tissue>
    </source>
</reference>